<dbReference type="EMBL" id="CP022389">
    <property type="protein sequence ID" value="ATA93282.1"/>
    <property type="molecule type" value="Genomic_DNA"/>
</dbReference>
<dbReference type="AlphaFoldDB" id="A0AAC9Z2H2"/>
<sequence>MVLHHEIQKLRSYARVEYFNGCILALRKLNSQRSIVWGRNYVVETKEIRVTKRLQTCPNDDSCIMAYSTNEETYKDGRLVHEPLKIYKEDIQQIFLVIGRVVKEYSSDPVYTLK</sequence>
<name>A0AAC9Z2H2_9FLAO</name>
<evidence type="ECO:0000313" key="2">
    <source>
        <dbReference type="Proteomes" id="UP000243753"/>
    </source>
</evidence>
<reference evidence="2" key="1">
    <citation type="submission" date="2017-06" db="EMBL/GenBank/DDBJ databases">
        <title>Capnocytophaga spp. assemblies.</title>
        <authorList>
            <person name="Gulvik C.A."/>
        </authorList>
    </citation>
    <scope>NUCLEOTIDE SEQUENCE [LARGE SCALE GENOMIC DNA]</scope>
    <source>
        <strain evidence="2">H3936</strain>
    </source>
</reference>
<accession>A0AAC9Z2H2</accession>
<dbReference type="Proteomes" id="UP000243753">
    <property type="component" value="Chromosome"/>
</dbReference>
<organism evidence="1 2">
    <name type="scientific">Capnocytophaga canimorsus</name>
    <dbReference type="NCBI Taxonomy" id="28188"/>
    <lineage>
        <taxon>Bacteria</taxon>
        <taxon>Pseudomonadati</taxon>
        <taxon>Bacteroidota</taxon>
        <taxon>Flavobacteriia</taxon>
        <taxon>Flavobacteriales</taxon>
        <taxon>Flavobacteriaceae</taxon>
        <taxon>Capnocytophaga</taxon>
    </lineage>
</organism>
<gene>
    <name evidence="1" type="ORF">CGC54_02480</name>
</gene>
<evidence type="ECO:0000313" key="1">
    <source>
        <dbReference type="EMBL" id="ATA93282.1"/>
    </source>
</evidence>
<proteinExistence type="predicted"/>
<protein>
    <submittedName>
        <fullName evidence="1">Uncharacterized protein</fullName>
    </submittedName>
</protein>